<dbReference type="HOGENOM" id="CLU_2611173_0_0_1"/>
<dbReference type="GeneID" id="5009717"/>
<protein>
    <submittedName>
        <fullName evidence="1">Uncharacterized protein</fullName>
    </submittedName>
</protein>
<organism evidence="1 2">
    <name type="scientific">Paramecium tetraurelia</name>
    <dbReference type="NCBI Taxonomy" id="5888"/>
    <lineage>
        <taxon>Eukaryota</taxon>
        <taxon>Sar</taxon>
        <taxon>Alveolata</taxon>
        <taxon>Ciliophora</taxon>
        <taxon>Intramacronucleata</taxon>
        <taxon>Oligohymenophorea</taxon>
        <taxon>Peniculida</taxon>
        <taxon>Parameciidae</taxon>
        <taxon>Paramecium</taxon>
    </lineage>
</organism>
<dbReference type="AlphaFoldDB" id="A0BDB9"/>
<name>A0BDB9_PARTE</name>
<accession>A0BDB9</accession>
<dbReference type="EMBL" id="CT867987">
    <property type="protein sequence ID" value="CAK56536.1"/>
    <property type="molecule type" value="Genomic_DNA"/>
</dbReference>
<dbReference type="KEGG" id="ptm:GSPATT00027564001"/>
<dbReference type="Proteomes" id="UP000000600">
    <property type="component" value="Unassembled WGS sequence"/>
</dbReference>
<gene>
    <name evidence="1" type="ORF">GSPATT00027564001</name>
</gene>
<evidence type="ECO:0000313" key="2">
    <source>
        <dbReference type="Proteomes" id="UP000000600"/>
    </source>
</evidence>
<dbReference type="Gene3D" id="1.25.40.10">
    <property type="entry name" value="Tetratricopeptide repeat domain"/>
    <property type="match status" value="1"/>
</dbReference>
<keyword evidence="2" id="KW-1185">Reference proteome</keyword>
<dbReference type="InParanoid" id="A0BDB9"/>
<proteinExistence type="predicted"/>
<sequence length="87" mass="10087">MNRFEEALENSNLAIEKNPEVNLYFSVKGLIIMDDILAFILLKMNRFEEALDNCDLALFRNPIDFGSCFLKGTIKIDDIFQILLQQK</sequence>
<dbReference type="RefSeq" id="XP_001423934.1">
    <property type="nucleotide sequence ID" value="XM_001423897.1"/>
</dbReference>
<evidence type="ECO:0000313" key="1">
    <source>
        <dbReference type="EMBL" id="CAK56536.1"/>
    </source>
</evidence>
<reference evidence="1 2" key="1">
    <citation type="journal article" date="2006" name="Nature">
        <title>Global trends of whole-genome duplications revealed by the ciliate Paramecium tetraurelia.</title>
        <authorList>
            <consortium name="Genoscope"/>
            <person name="Aury J.-M."/>
            <person name="Jaillon O."/>
            <person name="Duret L."/>
            <person name="Noel B."/>
            <person name="Jubin C."/>
            <person name="Porcel B.M."/>
            <person name="Segurens B."/>
            <person name="Daubin V."/>
            <person name="Anthouard V."/>
            <person name="Aiach N."/>
            <person name="Arnaiz O."/>
            <person name="Billaut A."/>
            <person name="Beisson J."/>
            <person name="Blanc I."/>
            <person name="Bouhouche K."/>
            <person name="Camara F."/>
            <person name="Duharcourt S."/>
            <person name="Guigo R."/>
            <person name="Gogendeau D."/>
            <person name="Katinka M."/>
            <person name="Keller A.-M."/>
            <person name="Kissmehl R."/>
            <person name="Klotz C."/>
            <person name="Koll F."/>
            <person name="Le Moue A."/>
            <person name="Lepere C."/>
            <person name="Malinsky S."/>
            <person name="Nowacki M."/>
            <person name="Nowak J.K."/>
            <person name="Plattner H."/>
            <person name="Poulain J."/>
            <person name="Ruiz F."/>
            <person name="Serrano V."/>
            <person name="Zagulski M."/>
            <person name="Dessen P."/>
            <person name="Betermier M."/>
            <person name="Weissenbach J."/>
            <person name="Scarpelli C."/>
            <person name="Schachter V."/>
            <person name="Sperling L."/>
            <person name="Meyer E."/>
            <person name="Cohen J."/>
            <person name="Wincker P."/>
        </authorList>
    </citation>
    <scope>NUCLEOTIDE SEQUENCE [LARGE SCALE GENOMIC DNA]</scope>
    <source>
        <strain evidence="1 2">Stock d4-2</strain>
    </source>
</reference>
<dbReference type="SUPFAM" id="SSF48439">
    <property type="entry name" value="Protein prenylyltransferase"/>
    <property type="match status" value="1"/>
</dbReference>
<dbReference type="InterPro" id="IPR011990">
    <property type="entry name" value="TPR-like_helical_dom_sf"/>
</dbReference>